<dbReference type="FunFam" id="3.40.50.300:FF:000216">
    <property type="entry name" value="Type VII secretion ATPase EccA"/>
    <property type="match status" value="1"/>
</dbReference>
<sequence>MDIISAKLQAAGCRVTSLEISRNFSDSERPEDKGKDIRQMYTSCGELAFAVCISFNNCRPQAAEGEEDKDAGPLTAMNDRRIHLSMDIYDSEWTMVSSAETGIARYSNPLQYRLSPDQKTGTLAAVIRARPQIPLIPGQYTALLMISRVAIYKIRFSFDAMMEISDISHSPIEINSEECEVFTGLDHENVLWTDLCTRAGAGNLRIRTLDALEKNTINKKRKSLGLRGLPQNNNYIFRCLHDMETGFAIQDFIGLVHTPINPEKYYRADCEDLMPQVNMANPTEETDKFISDCSTPKILFNLSALNDSSGRTVIKKLSKSNVSSFLLAGTESEISCMDTLYPDFMARFPKQNRLDIKEFDVADIFLCLEHLLKFLDLRLSPDAEDGLVREAFSARENGILRKLGYTGISDFLRNSVRPKYESRLIEMYDPHDEISKEEYATIKMEDIDADILFTDRSEEFSKSMEALDSLIGLKSVKKHFSVMFNRISAAKLRMDMGLKAKEDNIWHMIFSGNPGTGKTTVAELLGRIFRALGVISKGNVIKVERKDIVGRFIGDTEKTMSDLLKEARGNVLFIDEAYQLFTGQTDDKRDFGNRAIESLLTVLTEKDPDMVVILAGYGAEMDSLLDSNPGLRDRFPFKFTFEDYTADELYEIAVRINETNDYEFEEEAAHKFREIIAGRVAEKDKIKNYSNARWIGTLLKKEIYSAQNERIIAMDRKDLTADDLRLIKVSDVDSGYAGFISHENIAQSRKPGRIGF</sequence>
<reference evidence="5" key="1">
    <citation type="submission" date="2020-10" db="EMBL/GenBank/DDBJ databases">
        <authorList>
            <person name="Gilroy R."/>
        </authorList>
    </citation>
    <scope>NUCLEOTIDE SEQUENCE</scope>
    <source>
        <strain evidence="5">F1-3629</strain>
    </source>
</reference>
<name>A0A940IGZ7_9BACT</name>
<dbReference type="InterPro" id="IPR000641">
    <property type="entry name" value="CbxX/CfxQ"/>
</dbReference>
<evidence type="ECO:0000256" key="3">
    <source>
        <dbReference type="ARBA" id="ARBA00022840"/>
    </source>
</evidence>
<comment type="caution">
    <text evidence="5">The sequence shown here is derived from an EMBL/GenBank/DDBJ whole genome shotgun (WGS) entry which is preliminary data.</text>
</comment>
<comment type="similarity">
    <text evidence="1">Belongs to the CbxX/CfxQ family.</text>
</comment>
<dbReference type="Proteomes" id="UP000771749">
    <property type="component" value="Unassembled WGS sequence"/>
</dbReference>
<dbReference type="Pfam" id="PF17866">
    <property type="entry name" value="AAA_lid_6"/>
    <property type="match status" value="1"/>
</dbReference>
<dbReference type="PANTHER" id="PTHR43392:SF2">
    <property type="entry name" value="AAA-TYPE ATPASE FAMILY PROTEIN _ ANKYRIN REPEAT FAMILY PROTEIN"/>
    <property type="match status" value="1"/>
</dbReference>
<dbReference type="PRINTS" id="PR00819">
    <property type="entry name" value="CBXCFQXSUPER"/>
</dbReference>
<gene>
    <name evidence="5" type="ORF">IAC07_07010</name>
</gene>
<keyword evidence="3" id="KW-0067">ATP-binding</keyword>
<dbReference type="AlphaFoldDB" id="A0A940IGZ7"/>
<keyword evidence="2" id="KW-0547">Nucleotide-binding</keyword>
<dbReference type="InterPro" id="IPR003593">
    <property type="entry name" value="AAA+_ATPase"/>
</dbReference>
<evidence type="ECO:0000313" key="6">
    <source>
        <dbReference type="Proteomes" id="UP000771749"/>
    </source>
</evidence>
<dbReference type="SUPFAM" id="SSF52540">
    <property type="entry name" value="P-loop containing nucleoside triphosphate hydrolases"/>
    <property type="match status" value="1"/>
</dbReference>
<dbReference type="EMBL" id="JADIMJ010000105">
    <property type="protein sequence ID" value="MBO8454450.1"/>
    <property type="molecule type" value="Genomic_DNA"/>
</dbReference>
<dbReference type="Pfam" id="PF00004">
    <property type="entry name" value="AAA"/>
    <property type="match status" value="1"/>
</dbReference>
<feature type="domain" description="AAA+ ATPase" evidence="4">
    <location>
        <begin position="504"/>
        <end position="641"/>
    </location>
</feature>
<reference evidence="5" key="2">
    <citation type="journal article" date="2021" name="PeerJ">
        <title>Extensive microbial diversity within the chicken gut microbiome revealed by metagenomics and culture.</title>
        <authorList>
            <person name="Gilroy R."/>
            <person name="Ravi A."/>
            <person name="Getino M."/>
            <person name="Pursley I."/>
            <person name="Horton D.L."/>
            <person name="Alikhan N.F."/>
            <person name="Baker D."/>
            <person name="Gharbi K."/>
            <person name="Hall N."/>
            <person name="Watson M."/>
            <person name="Adriaenssens E.M."/>
            <person name="Foster-Nyarko E."/>
            <person name="Jarju S."/>
            <person name="Secka A."/>
            <person name="Antonio M."/>
            <person name="Oren A."/>
            <person name="Chaudhuri R.R."/>
            <person name="La Ragione R."/>
            <person name="Hildebrand F."/>
            <person name="Pallen M.J."/>
        </authorList>
    </citation>
    <scope>NUCLEOTIDE SEQUENCE</scope>
    <source>
        <strain evidence="5">F1-3629</strain>
    </source>
</reference>
<evidence type="ECO:0000313" key="5">
    <source>
        <dbReference type="EMBL" id="MBO8454450.1"/>
    </source>
</evidence>
<dbReference type="GO" id="GO:0005524">
    <property type="term" value="F:ATP binding"/>
    <property type="evidence" value="ECO:0007669"/>
    <property type="project" value="UniProtKB-KW"/>
</dbReference>
<dbReference type="PANTHER" id="PTHR43392">
    <property type="entry name" value="AAA-TYPE ATPASE FAMILY PROTEIN / ANKYRIN REPEAT FAMILY PROTEIN"/>
    <property type="match status" value="1"/>
</dbReference>
<dbReference type="InterPro" id="IPR050773">
    <property type="entry name" value="CbxX/CfxQ_RuBisCO_ESX"/>
</dbReference>
<evidence type="ECO:0000256" key="2">
    <source>
        <dbReference type="ARBA" id="ARBA00022741"/>
    </source>
</evidence>
<evidence type="ECO:0000259" key="4">
    <source>
        <dbReference type="SMART" id="SM00382"/>
    </source>
</evidence>
<dbReference type="InterPro" id="IPR003959">
    <property type="entry name" value="ATPase_AAA_core"/>
</dbReference>
<dbReference type="InterPro" id="IPR041627">
    <property type="entry name" value="AAA_lid_6"/>
</dbReference>
<dbReference type="InterPro" id="IPR027417">
    <property type="entry name" value="P-loop_NTPase"/>
</dbReference>
<dbReference type="GO" id="GO:0016887">
    <property type="term" value="F:ATP hydrolysis activity"/>
    <property type="evidence" value="ECO:0007669"/>
    <property type="project" value="InterPro"/>
</dbReference>
<evidence type="ECO:0000256" key="1">
    <source>
        <dbReference type="ARBA" id="ARBA00010378"/>
    </source>
</evidence>
<dbReference type="Gene3D" id="1.10.8.60">
    <property type="match status" value="1"/>
</dbReference>
<protein>
    <submittedName>
        <fullName evidence="5">AAA family ATPase</fullName>
    </submittedName>
</protein>
<accession>A0A940IGZ7</accession>
<organism evidence="5 6">
    <name type="scientific">Candidatus Cryptobacteroides gallistercoris</name>
    <dbReference type="NCBI Taxonomy" id="2840765"/>
    <lineage>
        <taxon>Bacteria</taxon>
        <taxon>Pseudomonadati</taxon>
        <taxon>Bacteroidota</taxon>
        <taxon>Bacteroidia</taxon>
        <taxon>Bacteroidales</taxon>
        <taxon>Candidatus Cryptobacteroides</taxon>
    </lineage>
</organism>
<dbReference type="SMART" id="SM00382">
    <property type="entry name" value="AAA"/>
    <property type="match status" value="1"/>
</dbReference>
<dbReference type="Gene3D" id="3.40.50.300">
    <property type="entry name" value="P-loop containing nucleotide triphosphate hydrolases"/>
    <property type="match status" value="1"/>
</dbReference>
<proteinExistence type="inferred from homology"/>